<dbReference type="PANTHER" id="PTHR43096:SF52">
    <property type="entry name" value="DNAJ HOMOLOG 1, MITOCHONDRIAL-RELATED"/>
    <property type="match status" value="1"/>
</dbReference>
<evidence type="ECO:0000259" key="4">
    <source>
        <dbReference type="PROSITE" id="PS50076"/>
    </source>
</evidence>
<dbReference type="GO" id="GO:0005737">
    <property type="term" value="C:cytoplasm"/>
    <property type="evidence" value="ECO:0007669"/>
    <property type="project" value="TreeGrafter"/>
</dbReference>
<dbReference type="PROSITE" id="PS50076">
    <property type="entry name" value="DNAJ_2"/>
    <property type="match status" value="1"/>
</dbReference>
<gene>
    <name evidence="5" type="ORF">H261_04360</name>
</gene>
<protein>
    <recommendedName>
        <fullName evidence="4">J domain-containing protein</fullName>
    </recommendedName>
</protein>
<feature type="transmembrane region" description="Helical" evidence="3">
    <location>
        <begin position="241"/>
        <end position="266"/>
    </location>
</feature>
<dbReference type="PATRIC" id="fig|1244869.3.peg.873"/>
<dbReference type="PRINTS" id="PR00625">
    <property type="entry name" value="JDOMAIN"/>
</dbReference>
<dbReference type="CDD" id="cd06257">
    <property type="entry name" value="DnaJ"/>
    <property type="match status" value="1"/>
</dbReference>
<dbReference type="Proteomes" id="UP000011744">
    <property type="component" value="Unassembled WGS sequence"/>
</dbReference>
<organism evidence="5 6">
    <name type="scientific">Paramagnetospirillum caucaseum</name>
    <dbReference type="NCBI Taxonomy" id="1244869"/>
    <lineage>
        <taxon>Bacteria</taxon>
        <taxon>Pseudomonadati</taxon>
        <taxon>Pseudomonadota</taxon>
        <taxon>Alphaproteobacteria</taxon>
        <taxon>Rhodospirillales</taxon>
        <taxon>Magnetospirillaceae</taxon>
        <taxon>Paramagnetospirillum</taxon>
    </lineage>
</organism>
<evidence type="ECO:0000256" key="2">
    <source>
        <dbReference type="SAM" id="MobiDB-lite"/>
    </source>
</evidence>
<keyword evidence="1" id="KW-0143">Chaperone</keyword>
<dbReference type="InterPro" id="IPR001623">
    <property type="entry name" value="DnaJ_domain"/>
</dbReference>
<dbReference type="AlphaFoldDB" id="M2Z9R0"/>
<evidence type="ECO:0000313" key="6">
    <source>
        <dbReference type="Proteomes" id="UP000011744"/>
    </source>
</evidence>
<dbReference type="GO" id="GO:0051082">
    <property type="term" value="F:unfolded protein binding"/>
    <property type="evidence" value="ECO:0007669"/>
    <property type="project" value="TreeGrafter"/>
</dbReference>
<dbReference type="SMART" id="SM00271">
    <property type="entry name" value="DnaJ"/>
    <property type="match status" value="1"/>
</dbReference>
<feature type="domain" description="J" evidence="4">
    <location>
        <begin position="13"/>
        <end position="77"/>
    </location>
</feature>
<proteinExistence type="predicted"/>
<accession>M2Z9R0</accession>
<keyword evidence="3" id="KW-0812">Transmembrane</keyword>
<dbReference type="RefSeq" id="WP_008614751.1">
    <property type="nucleotide sequence ID" value="NZ_AONQ01000008.1"/>
</dbReference>
<keyword evidence="3" id="KW-0472">Membrane</keyword>
<dbReference type="STRING" id="1244869.H261_04360"/>
<dbReference type="PANTHER" id="PTHR43096">
    <property type="entry name" value="DNAJ HOMOLOG 1, MITOCHONDRIAL-RELATED"/>
    <property type="match status" value="1"/>
</dbReference>
<dbReference type="EMBL" id="AONQ01000008">
    <property type="protein sequence ID" value="EME71140.1"/>
    <property type="molecule type" value="Genomic_DNA"/>
</dbReference>
<sequence length="502" mass="54478">MTGMNTIARDPKGYYAILGLAPGADSGAIKSAYRSRVKKVHPDRNASKRAREEFQRVIEAYGVLKDVVRRAEYDTFGQESTHDDDEVVAGAPIACGGCGALTAQPRYVVYHWVRSFLVWAKTGTVEGIFCRVCADRAAVRASTATWAWGWWSLPGLLLAPLALVHNLLGGSKPRHENARLLIRQGRAFLGRGELELARSLALQAGRFARQPDDCARVEDLLHATRDVSDTRRLKTRWRLGGGVFLAQALPLLALPVTIGVFALIAAKPWDQPVATAAAPIAMLPARSGEIRHVAVDNLKVRMAPLAGAPVLTLLDRFTTVEVTADPADPEWVKVRTPSGIDGFVETRSLYAGSGGRFKAQWCAENRGAPPSAGEILTRRVSGDHRLLVHNEGRRDGVVKLKTMAGNTVTAFYVPATYHIGIGGIPEGVYRIEFATGSRYSRGCGIFIEEMQTSVLPVTLTFKYLSAGTIRSLTHIAEISLSPASDDPVQPQPLPADRFAADD</sequence>
<keyword evidence="3" id="KW-1133">Transmembrane helix</keyword>
<name>M2Z9R0_9PROT</name>
<reference evidence="5 6" key="1">
    <citation type="journal article" date="2014" name="Genome Announc.">
        <title>Draft Genome Sequence of Magnetospirillum sp. Strain SO-1, a Freshwater Magnetotactic Bacterium Isolated from the Ol'khovka River, Russia.</title>
        <authorList>
            <person name="Grouzdev D.S."/>
            <person name="Dziuba M.V."/>
            <person name="Sukhacheva M.S."/>
            <person name="Mardanov A.V."/>
            <person name="Beletskiy A.V."/>
            <person name="Kuznetsov B.B."/>
            <person name="Skryabin K.G."/>
        </authorList>
    </citation>
    <scope>NUCLEOTIDE SEQUENCE [LARGE SCALE GENOMIC DNA]</scope>
    <source>
        <strain evidence="5 6">SO-1</strain>
    </source>
</reference>
<dbReference type="GO" id="GO:0042026">
    <property type="term" value="P:protein refolding"/>
    <property type="evidence" value="ECO:0007669"/>
    <property type="project" value="TreeGrafter"/>
</dbReference>
<dbReference type="InterPro" id="IPR036869">
    <property type="entry name" value="J_dom_sf"/>
</dbReference>
<evidence type="ECO:0000256" key="1">
    <source>
        <dbReference type="ARBA" id="ARBA00023186"/>
    </source>
</evidence>
<dbReference type="eggNOG" id="COG0484">
    <property type="taxonomic scope" value="Bacteria"/>
</dbReference>
<dbReference type="Gene3D" id="1.10.287.110">
    <property type="entry name" value="DnaJ domain"/>
    <property type="match status" value="1"/>
</dbReference>
<dbReference type="Gene3D" id="2.30.30.40">
    <property type="entry name" value="SH3 Domains"/>
    <property type="match status" value="1"/>
</dbReference>
<keyword evidence="6" id="KW-1185">Reference proteome</keyword>
<evidence type="ECO:0000256" key="3">
    <source>
        <dbReference type="SAM" id="Phobius"/>
    </source>
</evidence>
<dbReference type="Pfam" id="PF00226">
    <property type="entry name" value="DnaJ"/>
    <property type="match status" value="1"/>
</dbReference>
<comment type="caution">
    <text evidence="5">The sequence shown here is derived from an EMBL/GenBank/DDBJ whole genome shotgun (WGS) entry which is preliminary data.</text>
</comment>
<dbReference type="InterPro" id="IPR003646">
    <property type="entry name" value="SH3-like_bac-type"/>
</dbReference>
<dbReference type="Pfam" id="PF08239">
    <property type="entry name" value="SH3_3"/>
    <property type="match status" value="1"/>
</dbReference>
<evidence type="ECO:0000313" key="5">
    <source>
        <dbReference type="EMBL" id="EME71140.1"/>
    </source>
</evidence>
<feature type="region of interest" description="Disordered" evidence="2">
    <location>
        <begin position="483"/>
        <end position="502"/>
    </location>
</feature>
<feature type="transmembrane region" description="Helical" evidence="3">
    <location>
        <begin position="148"/>
        <end position="169"/>
    </location>
</feature>
<dbReference type="SUPFAM" id="SSF46565">
    <property type="entry name" value="Chaperone J-domain"/>
    <property type="match status" value="1"/>
</dbReference>